<dbReference type="EnsemblMetazoa" id="AEPI010887-RA">
    <property type="protein sequence ID" value="AEPI010887-PA"/>
    <property type="gene ID" value="AEPI010887"/>
</dbReference>
<dbReference type="STRING" id="199890.A0A182PVA0"/>
<organism evidence="1 2">
    <name type="scientific">Anopheles epiroticus</name>
    <dbReference type="NCBI Taxonomy" id="199890"/>
    <lineage>
        <taxon>Eukaryota</taxon>
        <taxon>Metazoa</taxon>
        <taxon>Ecdysozoa</taxon>
        <taxon>Arthropoda</taxon>
        <taxon>Hexapoda</taxon>
        <taxon>Insecta</taxon>
        <taxon>Pterygota</taxon>
        <taxon>Neoptera</taxon>
        <taxon>Endopterygota</taxon>
        <taxon>Diptera</taxon>
        <taxon>Nematocera</taxon>
        <taxon>Culicoidea</taxon>
        <taxon>Culicidae</taxon>
        <taxon>Anophelinae</taxon>
        <taxon>Anopheles</taxon>
    </lineage>
</organism>
<reference evidence="1" key="2">
    <citation type="submission" date="2020-05" db="UniProtKB">
        <authorList>
            <consortium name="EnsemblMetazoa"/>
        </authorList>
    </citation>
    <scope>IDENTIFICATION</scope>
    <source>
        <strain evidence="1">Epiroticus2</strain>
    </source>
</reference>
<sequence>MHPSTIITPTEAQGILNTGMICASNTVAVSGASSGVTSATAQNATMRVLKTATGTTTVIKTEVTASGLPGQQISLANRPVLDKQRKDLPAQVGSKVIVSPNISAGQLIPLESLLQKQGVTTATSNSSGNVNTFLKIAGTNKSGQQFLQFTTSSSAAISGTSTSAANVSSISGNTSSLGTLGHQYTILPPTRNIISVASTVGSSRQTNLPLTIVSSSESNVADALQPGASIIVANKKGSASEVNATGDSLLSQVSTSPPGKQVQQGSKVKLLATTQNRKSFTSSPIASTTTIQPQNTVFNTKTSLATTDLLNAKIIGVRNIASTKLKTTSSLSLMNGGGLNIAHLGGKPVIIANNSSIAANQGITVSTAHLHNNSVNKSSPTSAMLLTTNANSGNLILGRQNSTEVTGILQYPRQTVQKQQQIISSGGTAVILTPTTSTSNTQLRTLGVEEKTFVKISSTNTDVSTNAAGGTAQPQRVLLSQPIIIPSDVNKASNAINLKQLKVIPISKQPKQ</sequence>
<protein>
    <submittedName>
        <fullName evidence="1">Uncharacterized protein</fullName>
    </submittedName>
</protein>
<evidence type="ECO:0000313" key="1">
    <source>
        <dbReference type="EnsemblMetazoa" id="AEPI010887-PA"/>
    </source>
</evidence>
<proteinExistence type="predicted"/>
<dbReference type="Proteomes" id="UP000075885">
    <property type="component" value="Unassembled WGS sequence"/>
</dbReference>
<keyword evidence="2" id="KW-1185">Reference proteome</keyword>
<evidence type="ECO:0000313" key="2">
    <source>
        <dbReference type="Proteomes" id="UP000075885"/>
    </source>
</evidence>
<dbReference type="AlphaFoldDB" id="A0A182PVA0"/>
<name>A0A182PVA0_9DIPT</name>
<reference evidence="2" key="1">
    <citation type="submission" date="2013-03" db="EMBL/GenBank/DDBJ databases">
        <title>The Genome Sequence of Anopheles epiroticus epiroticus2.</title>
        <authorList>
            <consortium name="The Broad Institute Genomics Platform"/>
            <person name="Neafsey D.E."/>
            <person name="Howell P."/>
            <person name="Walker B."/>
            <person name="Young S.K."/>
            <person name="Zeng Q."/>
            <person name="Gargeya S."/>
            <person name="Fitzgerald M."/>
            <person name="Haas B."/>
            <person name="Abouelleil A."/>
            <person name="Allen A.W."/>
            <person name="Alvarado L."/>
            <person name="Arachchi H.M."/>
            <person name="Berlin A.M."/>
            <person name="Chapman S.B."/>
            <person name="Gainer-Dewar J."/>
            <person name="Goldberg J."/>
            <person name="Griggs A."/>
            <person name="Gujja S."/>
            <person name="Hansen M."/>
            <person name="Howarth C."/>
            <person name="Imamovic A."/>
            <person name="Ireland A."/>
            <person name="Larimer J."/>
            <person name="McCowan C."/>
            <person name="Murphy C."/>
            <person name="Pearson M."/>
            <person name="Poon T.W."/>
            <person name="Priest M."/>
            <person name="Roberts A."/>
            <person name="Saif S."/>
            <person name="Shea T."/>
            <person name="Sisk P."/>
            <person name="Sykes S."/>
            <person name="Wortman J."/>
            <person name="Nusbaum C."/>
            <person name="Birren B."/>
        </authorList>
    </citation>
    <scope>NUCLEOTIDE SEQUENCE [LARGE SCALE GENOMIC DNA]</scope>
    <source>
        <strain evidence="2">Epiroticus2</strain>
    </source>
</reference>
<accession>A0A182PVA0</accession>
<dbReference type="VEuPathDB" id="VectorBase:AEPI010887"/>